<dbReference type="Pfam" id="PF10373">
    <property type="entry name" value="EST1_DNA_bind"/>
    <property type="match status" value="2"/>
</dbReference>
<gene>
    <name evidence="5" type="ORF">CJ030_MR1G019976</name>
</gene>
<evidence type="ECO:0000313" key="6">
    <source>
        <dbReference type="Proteomes" id="UP000516437"/>
    </source>
</evidence>
<dbReference type="InterPro" id="IPR011990">
    <property type="entry name" value="TPR-like_helical_dom_sf"/>
</dbReference>
<dbReference type="EMBL" id="RXIC02000019">
    <property type="protein sequence ID" value="KAB1227564.1"/>
    <property type="molecule type" value="Genomic_DNA"/>
</dbReference>
<dbReference type="GO" id="GO:0005697">
    <property type="term" value="C:telomerase holoenzyme complex"/>
    <property type="evidence" value="ECO:0007669"/>
    <property type="project" value="TreeGrafter"/>
</dbReference>
<evidence type="ECO:0000313" key="5">
    <source>
        <dbReference type="EMBL" id="KAB1227564.1"/>
    </source>
</evidence>
<protein>
    <submittedName>
        <fullName evidence="5">Protein SMG7</fullName>
    </submittedName>
</protein>
<dbReference type="Pfam" id="PF10374">
    <property type="entry name" value="EST1"/>
    <property type="match status" value="1"/>
</dbReference>
<keyword evidence="6" id="KW-1185">Reference proteome</keyword>
<dbReference type="OrthoDB" id="69928at2759"/>
<feature type="domain" description="DNA/RNA-binding" evidence="3">
    <location>
        <begin position="778"/>
        <end position="1013"/>
    </location>
</feature>
<comment type="caution">
    <text evidence="5">The sequence shown here is derived from an EMBL/GenBank/DDBJ whole genome shotgun (WGS) entry which is preliminary data.</text>
</comment>
<dbReference type="InterPro" id="IPR045153">
    <property type="entry name" value="Est1/Ebs1-like"/>
</dbReference>
<proteinExistence type="predicted"/>
<name>A0A6A1WQY0_9ROSI</name>
<feature type="compositionally biased region" description="Basic and acidic residues" evidence="2">
    <location>
        <begin position="297"/>
        <end position="309"/>
    </location>
</feature>
<dbReference type="FunFam" id="1.25.40.10:FF:000225">
    <property type="entry name" value="Protein SMG7"/>
    <property type="match status" value="1"/>
</dbReference>
<feature type="region of interest" description="Disordered" evidence="2">
    <location>
        <begin position="293"/>
        <end position="314"/>
    </location>
</feature>
<feature type="domain" description="Telomerase activating protein Est1-like N-terminal" evidence="4">
    <location>
        <begin position="70"/>
        <end position="193"/>
    </location>
</feature>
<dbReference type="PANTHER" id="PTHR15696">
    <property type="entry name" value="SMG-7 SUPPRESSOR WITH MORPHOLOGICAL EFFECT ON GENITALIA PROTEIN 7"/>
    <property type="match status" value="1"/>
</dbReference>
<evidence type="ECO:0000259" key="3">
    <source>
        <dbReference type="Pfam" id="PF10373"/>
    </source>
</evidence>
<dbReference type="GO" id="GO:0000184">
    <property type="term" value="P:nuclear-transcribed mRNA catabolic process, nonsense-mediated decay"/>
    <property type="evidence" value="ECO:0007669"/>
    <property type="project" value="TreeGrafter"/>
</dbReference>
<dbReference type="Proteomes" id="UP000516437">
    <property type="component" value="Chromosome 1"/>
</dbReference>
<dbReference type="GO" id="GO:0070034">
    <property type="term" value="F:telomerase RNA binding"/>
    <property type="evidence" value="ECO:0007669"/>
    <property type="project" value="TreeGrafter"/>
</dbReference>
<feature type="region of interest" description="Disordered" evidence="2">
    <location>
        <begin position="1307"/>
        <end position="1328"/>
    </location>
</feature>
<organism evidence="5 6">
    <name type="scientific">Morella rubra</name>
    <name type="common">Chinese bayberry</name>
    <dbReference type="NCBI Taxonomy" id="262757"/>
    <lineage>
        <taxon>Eukaryota</taxon>
        <taxon>Viridiplantae</taxon>
        <taxon>Streptophyta</taxon>
        <taxon>Embryophyta</taxon>
        <taxon>Tracheophyta</taxon>
        <taxon>Spermatophyta</taxon>
        <taxon>Magnoliopsida</taxon>
        <taxon>eudicotyledons</taxon>
        <taxon>Gunneridae</taxon>
        <taxon>Pentapetalae</taxon>
        <taxon>rosids</taxon>
        <taxon>fabids</taxon>
        <taxon>Fagales</taxon>
        <taxon>Myricaceae</taxon>
        <taxon>Morella</taxon>
    </lineage>
</organism>
<accession>A0A6A1WQY0</accession>
<dbReference type="PANTHER" id="PTHR15696:SF35">
    <property type="entry name" value="NONSENSE-MEDIATED MRNA DECAY FACTOR SMG7"/>
    <property type="match status" value="1"/>
</dbReference>
<evidence type="ECO:0000256" key="2">
    <source>
        <dbReference type="SAM" id="MobiDB-lite"/>
    </source>
</evidence>
<evidence type="ECO:0000256" key="1">
    <source>
        <dbReference type="ARBA" id="ARBA00022737"/>
    </source>
</evidence>
<dbReference type="GO" id="GO:0042162">
    <property type="term" value="F:telomeric DNA binding"/>
    <property type="evidence" value="ECO:0007669"/>
    <property type="project" value="TreeGrafter"/>
</dbReference>
<keyword evidence="1" id="KW-0677">Repeat</keyword>
<dbReference type="SUPFAM" id="SSF48452">
    <property type="entry name" value="TPR-like"/>
    <property type="match status" value="2"/>
</dbReference>
<dbReference type="InterPro" id="IPR018834">
    <property type="entry name" value="DNA/RNA-bd_Est1-type"/>
</dbReference>
<dbReference type="Gene3D" id="1.25.40.10">
    <property type="entry name" value="Tetratricopeptide repeat domain"/>
    <property type="match status" value="1"/>
</dbReference>
<evidence type="ECO:0000259" key="4">
    <source>
        <dbReference type="Pfam" id="PF10374"/>
    </source>
</evidence>
<feature type="domain" description="DNA/RNA-binding" evidence="3">
    <location>
        <begin position="206"/>
        <end position="540"/>
    </location>
</feature>
<dbReference type="InterPro" id="IPR019458">
    <property type="entry name" value="Est1-like_N"/>
</dbReference>
<sequence length="1478" mass="164485">MMVEEMDKISAPSSRERAQRLYEKNMELENRRRRSAQARIPSDPNAWQQMRENYEAIILEDHAFSEQHNIEYALWQLHYKRIEELRAHFSAALTSAGSNTSQGGKGPARPDRVAKIKLQFKTFLSEATGFYHDLILKTRAKYGLPLGNFTEDSENRMVTEKDVKKSAEMKKGLISCHRCLIYLGDLARYKGLYGEGDSKSREFAAASSYYLQAASLWPSSGNPHHQLAILASYSGDELVAVYRYFRSLAVDSPFSTARDNLIVAFEKNRQSYSQLSEDIKASAVKELPVRLTGNGRGRGEAKLASKDNNLEGSQVKDGTSNVLDTYKSFCIRFVRLNGILFTRTSLETVAEVLAVVSSGLRELLSTGTEEVLNFGADALENGLLIVRLIAILVFTVHNVRRETDGQSYSEIVQRAVLLRNAFTAVFELMGHILERCVQLRDPSSSYLLPGILVFVEWLACCPDIVAGSDVDEKQETVRSRFWKNCISFWNKLLFNELVSLDDDEDESCFNNLSRYEEEETENRRALWEDFELRGFVPLLPAQTILDFSGKQSFGGDGTKEKMARVKRILAAGKALANVVRVDQETVRYDSKVKKFVIGVEPQISDDRMLTNTYAAIHTNGIMYEKQMEKTTNFGVLPPNPGSYMDGEEEDEVIVFKPTVAERQSEVIGLEWTPYEGLEPGQHASADDLRFVSSSVSAPIGNLQQQNVLGAGSQVPASVSNIVPHYLQPIPSYASKSLAGKNRQSYSQLSEDIKASAVKELPVRLTGNGRGRGEAKLASKDNNLEGSQVKDGTSNVLDTYKSFCIRFVRLNGILFTRTSLETVAEVLAVVSSGLRELLSTGTEEVLNFGADALENGLLIVRLIAILVFTVHNVRRETDGQSYSEIVQRAVLLRNAFTAVFELMGHILERCVQLRDPSSSYLLPGILVFVEWLACCPDIVAGSDVDEKQETVRSRFWKNCISFWNKLLFNELVSLDDDEDESCFNNLSRYEEEETENRRALWEDFELRGFVPLLPAQTILDFSGKQSFGGDGTKEKMARVKRILAAGKALANVVRVDQETVRYDSKVKKFVIGVEPQISDDRMLTNTYAAIHTNGIMYEKQMEKTTNFGVLPPNPGSYMDGEEEDEVIVFKPTVAERQSEVIGLEWTPYEGLEPGQHASADDLRFVSSSVSAPIGNLQQQNVLGAGSQVPASVSNIVPHYLQPIPSYASKSLVEEEALLAKDLKGLRFLENGHVVKSELQDISIPNPTALSASIQQAVSANANGLSYGFSRGPEAVMLPKMDAFASSGLMSDHMAVKVSSALPAGLRKNPVSRPVRHIGPPPGFTSVRSKQVNEPFSGSELVTENPLMDDYSWLDGYQLPSVTKDSGPNSSINFPPYSNSLPINVSNGLSGTVSFPFPGKQVPTMPFPAEKQKGWQEYQVLEQLNLHPEQQLQQQHQHPLINGNQRFPPPPEQYQGHSIWTGVASAFLLALTSRQEFLFE</sequence>
<reference evidence="5 6" key="1">
    <citation type="journal article" date="2019" name="Plant Biotechnol. J.">
        <title>The red bayberry genome and genetic basis of sex determination.</title>
        <authorList>
            <person name="Jia H.M."/>
            <person name="Jia H.J."/>
            <person name="Cai Q.L."/>
            <person name="Wang Y."/>
            <person name="Zhao H.B."/>
            <person name="Yang W.F."/>
            <person name="Wang G.Y."/>
            <person name="Li Y.H."/>
            <person name="Zhan D.L."/>
            <person name="Shen Y.T."/>
            <person name="Niu Q.F."/>
            <person name="Chang L."/>
            <person name="Qiu J."/>
            <person name="Zhao L."/>
            <person name="Xie H.B."/>
            <person name="Fu W.Y."/>
            <person name="Jin J."/>
            <person name="Li X.W."/>
            <person name="Jiao Y."/>
            <person name="Zhou C.C."/>
            <person name="Tu T."/>
            <person name="Chai C.Y."/>
            <person name="Gao J.L."/>
            <person name="Fan L.J."/>
            <person name="van de Weg E."/>
            <person name="Wang J.Y."/>
            <person name="Gao Z.S."/>
        </authorList>
    </citation>
    <scope>NUCLEOTIDE SEQUENCE [LARGE SCALE GENOMIC DNA]</scope>
    <source>
        <tissue evidence="5">Leaves</tissue>
    </source>
</reference>